<dbReference type="PANTHER" id="PTHR10039">
    <property type="entry name" value="AMELOGENIN"/>
    <property type="match status" value="1"/>
</dbReference>
<dbReference type="KEGG" id="aluc:AKAW2_10415S"/>
<evidence type="ECO:0000256" key="1">
    <source>
        <dbReference type="ARBA" id="ARBA00022737"/>
    </source>
</evidence>
<evidence type="ECO:0000256" key="2">
    <source>
        <dbReference type="PROSITE-ProRule" id="PRU00221"/>
    </source>
</evidence>
<dbReference type="InterPro" id="IPR001680">
    <property type="entry name" value="WD40_rpt"/>
</dbReference>
<gene>
    <name evidence="5" type="ORF">AKAW2_10415S</name>
</gene>
<dbReference type="PANTHER" id="PTHR10039:SF17">
    <property type="entry name" value="FUNGAL STAND N-TERMINAL GOODBYE DOMAIN-CONTAINING PROTEIN-RELATED"/>
    <property type="match status" value="1"/>
</dbReference>
<feature type="region of interest" description="Disordered" evidence="3">
    <location>
        <begin position="15"/>
        <end position="84"/>
    </location>
</feature>
<dbReference type="SUPFAM" id="SSF52540">
    <property type="entry name" value="P-loop containing nucleoside triphosphate hydrolases"/>
    <property type="match status" value="1"/>
</dbReference>
<dbReference type="InterPro" id="IPR011047">
    <property type="entry name" value="Quinoprotein_ADH-like_sf"/>
</dbReference>
<dbReference type="InterPro" id="IPR031359">
    <property type="entry name" value="NACHT_N"/>
</dbReference>
<dbReference type="SMART" id="SM00320">
    <property type="entry name" value="WD40"/>
    <property type="match status" value="6"/>
</dbReference>
<dbReference type="SUPFAM" id="SSF50998">
    <property type="entry name" value="Quinoprotein alcohol dehydrogenase-like"/>
    <property type="match status" value="2"/>
</dbReference>
<dbReference type="InterPro" id="IPR027417">
    <property type="entry name" value="P-loop_NTPase"/>
</dbReference>
<dbReference type="Pfam" id="PF24883">
    <property type="entry name" value="NPHP3_N"/>
    <property type="match status" value="1"/>
</dbReference>
<protein>
    <recommendedName>
        <fullName evidence="4">NACHT domain-containing protein</fullName>
    </recommendedName>
</protein>
<name>A0A7R7VZX0_ASPKA</name>
<reference evidence="5" key="1">
    <citation type="submission" date="2021-01" db="EMBL/GenBank/DDBJ databases">
        <authorList>
            <consortium name="Aspergillus luchuensis mut. kawachii IFO 4304 genome sequencing consortium"/>
            <person name="Kazuki M."/>
            <person name="Futagami T."/>
        </authorList>
    </citation>
    <scope>NUCLEOTIDE SEQUENCE</scope>
    <source>
        <strain evidence="5">IFO 4308</strain>
    </source>
</reference>
<proteinExistence type="predicted"/>
<dbReference type="RefSeq" id="XP_041537135.1">
    <property type="nucleotide sequence ID" value="XM_041686935.1"/>
</dbReference>
<dbReference type="InterPro" id="IPR056884">
    <property type="entry name" value="NPHP3-like_N"/>
</dbReference>
<dbReference type="GeneID" id="64954694"/>
<dbReference type="Gene3D" id="3.40.50.300">
    <property type="entry name" value="P-loop containing nucleotide triphosphate hydrolases"/>
    <property type="match status" value="1"/>
</dbReference>
<reference evidence="5" key="2">
    <citation type="submission" date="2021-02" db="EMBL/GenBank/DDBJ databases">
        <title>Aspergillus luchuensis mut. kawachii IFO 4304 genome sequence.</title>
        <authorList>
            <person name="Mori K."/>
            <person name="Kadooka C."/>
            <person name="Goto M."/>
            <person name="Futagami T."/>
        </authorList>
    </citation>
    <scope>NUCLEOTIDE SEQUENCE</scope>
    <source>
        <strain evidence="5">IFO 4308</strain>
    </source>
</reference>
<feature type="compositionally biased region" description="Basic and acidic residues" evidence="3">
    <location>
        <begin position="16"/>
        <end position="35"/>
    </location>
</feature>
<evidence type="ECO:0000259" key="4">
    <source>
        <dbReference type="PROSITE" id="PS50837"/>
    </source>
</evidence>
<evidence type="ECO:0000256" key="3">
    <source>
        <dbReference type="SAM" id="MobiDB-lite"/>
    </source>
</evidence>
<feature type="compositionally biased region" description="Basic and acidic residues" evidence="3">
    <location>
        <begin position="61"/>
        <end position="75"/>
    </location>
</feature>
<keyword evidence="2" id="KW-0853">WD repeat</keyword>
<sequence length="1534" mass="174822">MPLCKSGCLSTLLGSFRKDRHAEEGRHEADDQKVEENDESTPAKGYPSSDAAGNVSQTTELRQDDGLHATDDKTTSDAGGHRGQQAINQADSIHKALWDKAYNNLKNDPAKKEYVSRYEDLLQRVFLSQYTAEKVVETNESSQHLGEEQMKKVVEERLSRIEKYKKAIEHSESTINVIKQVKSILDIPLKNVSQTALPWAVISSSVDILLKPVSAGAALYNGVAYAVSRIEWYSKLTNKLLCEDSIKDDQSLHRIREDVAGRITSLYESLLFYQIKSVCFYYKRYQLLVWARGLLDLDDWSGDLKHIQEAEDALARDCALFDMEYMKGQMRAMIMDTETAEDSQEFQKRLQAIRRVDPQATVKTIESLKESVMDDLYTWIFDTEQSKGFMCWEEHGPRRLWISGQAGTGKTMLSIGTIKELQTRGLRDPVAPTILYFFCQHTHADLNNGVAVLQSLVWMLLRQQPHLSSHLDEQFSHSGQKFISDCNSFATWCDLLTSVLIDSARVIIAVDALDECEEGSRRQLLRFMNGIINKERMSHVKWFITSRPLLEIPDSRPETTLQYHRLLLLDDQNLIPWINAYIDRKVQVLRDKAQNQERVDRIKDQLHDRASNTYIWVSLVFEEIENAPEARWQKVIEDTPRQLNELYDYLLRQLPWPECKSVLCVAMVARRPLSLWEIEQLTGMETGVNAGRDYVTGCRSFLSIRGEMVYFIHQSAQDWLLLNQHQLRDGFPQDHGVLEKCIHREILENSIEGMRKTLSENIYQLPHYGIALEEIETPSQDPLAPIRYACQYWAFHLKEGEVKTDIDLLGFLRQRFLHWLEALAFMRIMPETVGIIDMLSSTPAMTSNPEVREFLLDAKRFVWRHQQLIMTVPLQVYVSALIFTPKASLVRETGSIPKWIDQGPSLEEDWGPLLQTFTFSMHAFKTCSVSWSPDDQLIAGFSNGFPVGFSNGFSDGFSEGELRIWDARTGRMVREIEVEEDLRSEHDYMAEKDVPCVTFTPDGQLLLALTLYKVYMWDTATWEISHIVECPSATKRFAVSPNSQLLACFRNDERIDLWQRNGTLWTLKWTYQSPLGRPEPELPSGLSFSFDNRLLASTIGFSSIGFLDTELGELQGEIVHRGVTAIKFSRDGKLLLHSAKTVEIWRQRDGWELDRKIDLPGSFESFAVSPDDRLIALAKAHYSTIQVVETGEGVLVQTLGGHTDRVDNLAFSSDSQSLVSSGRDNIKVWRIVPGKLDKAPFEQRESIREVALSARFVTLNFGGVIETRNEDTGEHQRTFSAPGYRDSDWDVTVYDVAVSPDEKLMAWPSHDGSIKVSNAETGQIIATLKKRLPYGNFCSVSKIVFSSNSKLLGWLDDKGTVRVWSIRHCSLLKSYRWGVVNDFVLHRWGREKLSLILQSLQNELTMSEEVGCSPEDCLSQDDAAHTPRIAIEDDWVVLGEQKSIWLPPEYRPGRFDGGWDTQNDVLFIGLSSGGFYSIRFNPHEMSAGQLQRDDAEEDYDADSSSDSSLYYLYLHDESASDGLSSDSGYLADAE</sequence>
<keyword evidence="6" id="KW-1185">Reference proteome</keyword>
<dbReference type="Proteomes" id="UP000661280">
    <property type="component" value="Chromosome 1"/>
</dbReference>
<accession>A0A7R7VZX0</accession>
<organism evidence="5 6">
    <name type="scientific">Aspergillus kawachii</name>
    <name type="common">White koji mold</name>
    <name type="synonym">Aspergillus awamori var. kawachi</name>
    <dbReference type="NCBI Taxonomy" id="1069201"/>
    <lineage>
        <taxon>Eukaryota</taxon>
        <taxon>Fungi</taxon>
        <taxon>Dikarya</taxon>
        <taxon>Ascomycota</taxon>
        <taxon>Pezizomycotina</taxon>
        <taxon>Eurotiomycetes</taxon>
        <taxon>Eurotiomycetidae</taxon>
        <taxon>Eurotiales</taxon>
        <taxon>Aspergillaceae</taxon>
        <taxon>Aspergillus</taxon>
        <taxon>Aspergillus subgen. Circumdati</taxon>
    </lineage>
</organism>
<feature type="domain" description="NACHT" evidence="4">
    <location>
        <begin position="398"/>
        <end position="548"/>
    </location>
</feature>
<dbReference type="InterPro" id="IPR015943">
    <property type="entry name" value="WD40/YVTN_repeat-like_dom_sf"/>
</dbReference>
<dbReference type="PROSITE" id="PS50837">
    <property type="entry name" value="NACHT"/>
    <property type="match status" value="1"/>
</dbReference>
<dbReference type="Pfam" id="PF17100">
    <property type="entry name" value="NACHT_N"/>
    <property type="match status" value="1"/>
</dbReference>
<evidence type="ECO:0000313" key="6">
    <source>
        <dbReference type="Proteomes" id="UP000661280"/>
    </source>
</evidence>
<keyword evidence="1" id="KW-0677">Repeat</keyword>
<dbReference type="OrthoDB" id="674604at2759"/>
<feature type="repeat" description="WD" evidence="2">
    <location>
        <begin position="1199"/>
        <end position="1225"/>
    </location>
</feature>
<evidence type="ECO:0000313" key="5">
    <source>
        <dbReference type="EMBL" id="BCR93369.1"/>
    </source>
</evidence>
<dbReference type="PROSITE" id="PS50082">
    <property type="entry name" value="WD_REPEATS_2"/>
    <property type="match status" value="1"/>
</dbReference>
<dbReference type="Gene3D" id="2.130.10.10">
    <property type="entry name" value="YVTN repeat-like/Quinoprotein amine dehydrogenase"/>
    <property type="match status" value="3"/>
</dbReference>
<dbReference type="Pfam" id="PF00400">
    <property type="entry name" value="WD40"/>
    <property type="match status" value="1"/>
</dbReference>
<dbReference type="InterPro" id="IPR007111">
    <property type="entry name" value="NACHT_NTPase"/>
</dbReference>
<dbReference type="EMBL" id="AP024425">
    <property type="protein sequence ID" value="BCR93369.1"/>
    <property type="molecule type" value="Genomic_DNA"/>
</dbReference>